<evidence type="ECO:0000313" key="3">
    <source>
        <dbReference type="EMBL" id="CAG8618186.1"/>
    </source>
</evidence>
<evidence type="ECO:0000313" key="4">
    <source>
        <dbReference type="Proteomes" id="UP000789831"/>
    </source>
</evidence>
<keyword evidence="1" id="KW-0472">Membrane</keyword>
<organism evidence="3 4">
    <name type="scientific">Ambispora gerdemannii</name>
    <dbReference type="NCBI Taxonomy" id="144530"/>
    <lineage>
        <taxon>Eukaryota</taxon>
        <taxon>Fungi</taxon>
        <taxon>Fungi incertae sedis</taxon>
        <taxon>Mucoromycota</taxon>
        <taxon>Glomeromycotina</taxon>
        <taxon>Glomeromycetes</taxon>
        <taxon>Archaeosporales</taxon>
        <taxon>Ambisporaceae</taxon>
        <taxon>Ambispora</taxon>
    </lineage>
</organism>
<dbReference type="EMBL" id="CAJVPL010002723">
    <property type="protein sequence ID" value="CAG8618186.1"/>
    <property type="molecule type" value="Genomic_DNA"/>
</dbReference>
<dbReference type="OrthoDB" id="2335347at2759"/>
<keyword evidence="1" id="KW-1133">Transmembrane helix</keyword>
<proteinExistence type="predicted"/>
<accession>A0A9N9GKY8</accession>
<evidence type="ECO:0000256" key="1">
    <source>
        <dbReference type="SAM" id="Phobius"/>
    </source>
</evidence>
<dbReference type="AlphaFoldDB" id="A0A9N9GKY8"/>
<reference evidence="3" key="1">
    <citation type="submission" date="2021-06" db="EMBL/GenBank/DDBJ databases">
        <authorList>
            <person name="Kallberg Y."/>
            <person name="Tangrot J."/>
            <person name="Rosling A."/>
        </authorList>
    </citation>
    <scope>NUCLEOTIDE SEQUENCE</scope>
    <source>
        <strain evidence="3">MT106</strain>
    </source>
</reference>
<sequence length="309" mass="34250">MFRIPKKLLFLAYITTLMLTLFTIAESVAIDRSSTSLDTCEQSFSTNSCSECQKTIYSSPSRGELQGCFIDSTFSHDSDLSITTNLSNRLNTFCALPCDEKKALEFVNNLQRNCKTEISNAVDLIVVSVYSAIPQRCVLCSKDSNGEYDAVNILSQTAIFLKNVTNNFSLFDFLLNAQLLYAKPDDTTYTEIIIPDLILCSDSYKEIVNIWVNYNKQNPLTINTLQRSFDTVIASTIGNLSETCGIRINDIRTNNNKNNISNNGTTTTNNNRNTKVSVASKSSNVIGTIRGILCICMATVVALVAILFF</sequence>
<feature type="signal peptide" evidence="2">
    <location>
        <begin position="1"/>
        <end position="25"/>
    </location>
</feature>
<protein>
    <submittedName>
        <fullName evidence="3">1804_t:CDS:1</fullName>
    </submittedName>
</protein>
<comment type="caution">
    <text evidence="3">The sequence shown here is derived from an EMBL/GenBank/DDBJ whole genome shotgun (WGS) entry which is preliminary data.</text>
</comment>
<dbReference type="Proteomes" id="UP000789831">
    <property type="component" value="Unassembled WGS sequence"/>
</dbReference>
<feature type="chain" id="PRO_5040396163" evidence="2">
    <location>
        <begin position="26"/>
        <end position="309"/>
    </location>
</feature>
<keyword evidence="4" id="KW-1185">Reference proteome</keyword>
<feature type="transmembrane region" description="Helical" evidence="1">
    <location>
        <begin position="289"/>
        <end position="308"/>
    </location>
</feature>
<name>A0A9N9GKY8_9GLOM</name>
<gene>
    <name evidence="3" type="ORF">AGERDE_LOCUS9932</name>
</gene>
<evidence type="ECO:0000256" key="2">
    <source>
        <dbReference type="SAM" id="SignalP"/>
    </source>
</evidence>
<keyword evidence="2" id="KW-0732">Signal</keyword>
<keyword evidence="1" id="KW-0812">Transmembrane</keyword>